<feature type="domain" description="Nucleotidyl transferase" evidence="7">
    <location>
        <begin position="5"/>
        <end position="257"/>
    </location>
</feature>
<keyword evidence="6" id="KW-0119">Carbohydrate metabolism</keyword>
<protein>
    <submittedName>
        <fullName evidence="9">Glucose-1-phosphate adenylyltransferase subunit GlgD</fullName>
        <ecNumber evidence="9">2.7.7.27</ecNumber>
    </submittedName>
</protein>
<dbReference type="GO" id="GO:0005524">
    <property type="term" value="F:ATP binding"/>
    <property type="evidence" value="ECO:0007669"/>
    <property type="project" value="UniProtKB-KW"/>
</dbReference>
<evidence type="ECO:0000256" key="6">
    <source>
        <dbReference type="ARBA" id="ARBA00023277"/>
    </source>
</evidence>
<dbReference type="InterPro" id="IPR029044">
    <property type="entry name" value="Nucleotide-diphossugar_trans"/>
</dbReference>
<dbReference type="GO" id="GO:0005978">
    <property type="term" value="P:glycogen biosynthetic process"/>
    <property type="evidence" value="ECO:0007669"/>
    <property type="project" value="UniProtKB-KW"/>
</dbReference>
<dbReference type="Pfam" id="PF24894">
    <property type="entry name" value="Hexapep_GlmU"/>
    <property type="match status" value="1"/>
</dbReference>
<name>A0A9D1F3P5_9FIRM</name>
<keyword evidence="2" id="KW-0321">Glycogen metabolism</keyword>
<keyword evidence="9" id="KW-0548">Nucleotidyltransferase</keyword>
<dbReference type="SUPFAM" id="SSF51161">
    <property type="entry name" value="Trimeric LpxA-like enzymes"/>
    <property type="match status" value="1"/>
</dbReference>
<evidence type="ECO:0000256" key="5">
    <source>
        <dbReference type="ARBA" id="ARBA00023056"/>
    </source>
</evidence>
<evidence type="ECO:0000256" key="4">
    <source>
        <dbReference type="ARBA" id="ARBA00022840"/>
    </source>
</evidence>
<comment type="caution">
    <text evidence="9">The sequence shown here is derived from an EMBL/GenBank/DDBJ whole genome shotgun (WGS) entry which is preliminary data.</text>
</comment>
<dbReference type="EC" id="2.7.7.27" evidence="9"/>
<reference evidence="9" key="2">
    <citation type="journal article" date="2021" name="PeerJ">
        <title>Extensive microbial diversity within the chicken gut microbiome revealed by metagenomics and culture.</title>
        <authorList>
            <person name="Gilroy R."/>
            <person name="Ravi A."/>
            <person name="Getino M."/>
            <person name="Pursley I."/>
            <person name="Horton D.L."/>
            <person name="Alikhan N.F."/>
            <person name="Baker D."/>
            <person name="Gharbi K."/>
            <person name="Hall N."/>
            <person name="Watson M."/>
            <person name="Adriaenssens E.M."/>
            <person name="Foster-Nyarko E."/>
            <person name="Jarju S."/>
            <person name="Secka A."/>
            <person name="Antonio M."/>
            <person name="Oren A."/>
            <person name="Chaudhuri R.R."/>
            <person name="La Ragione R."/>
            <person name="Hildebrand F."/>
            <person name="Pallen M.J."/>
        </authorList>
    </citation>
    <scope>NUCLEOTIDE SEQUENCE</scope>
    <source>
        <strain evidence="9">CHK178-757</strain>
    </source>
</reference>
<reference evidence="9" key="1">
    <citation type="submission" date="2020-10" db="EMBL/GenBank/DDBJ databases">
        <authorList>
            <person name="Gilroy R."/>
        </authorList>
    </citation>
    <scope>NUCLEOTIDE SEQUENCE</scope>
    <source>
        <strain evidence="9">CHK178-757</strain>
    </source>
</reference>
<proteinExistence type="inferred from homology"/>
<dbReference type="InterPro" id="IPR011004">
    <property type="entry name" value="Trimer_LpxA-like_sf"/>
</dbReference>
<keyword evidence="9" id="KW-0808">Transferase</keyword>
<dbReference type="EMBL" id="DVIT01000012">
    <property type="protein sequence ID" value="HIS46462.1"/>
    <property type="molecule type" value="Genomic_DNA"/>
</dbReference>
<evidence type="ECO:0000256" key="3">
    <source>
        <dbReference type="ARBA" id="ARBA00022741"/>
    </source>
</evidence>
<dbReference type="Gene3D" id="2.160.10.10">
    <property type="entry name" value="Hexapeptide repeat proteins"/>
    <property type="match status" value="1"/>
</dbReference>
<keyword evidence="5" id="KW-0320">Glycogen biosynthesis</keyword>
<dbReference type="PROSITE" id="PS00809">
    <property type="entry name" value="ADP_GLC_PYROPHOSPH_2"/>
    <property type="match status" value="1"/>
</dbReference>
<evidence type="ECO:0000256" key="2">
    <source>
        <dbReference type="ARBA" id="ARBA00022600"/>
    </source>
</evidence>
<dbReference type="NCBIfam" id="TIGR02092">
    <property type="entry name" value="glgD"/>
    <property type="match status" value="1"/>
</dbReference>
<sequence>MRAIGIVLAGGGNDRMEALSKRRAAAAMPIAGSFRCVDFALSNMTNSHVKKVAVMTQYHAKSLNQHLNSSKWWDFGRKQGGLFVLTPTITDENSYWYRGTADAIYQNLDFLKDCHEPYVIITSGDCVYKLDYNKVLEDHIAKKADITVVYKELSDDEDDLTRFGIIKVDENGRVTDFEEKPLVAKRNLVSTGIYVIRRRQLIELIEKAHSEHRNDFVQDILVRYKEQKRIFGYKMEGYWRNISTLDSYFKANKDFLKKEVRDYFFKEYPSIYSKISDLPPAKFNPGANVKNSLISSGCIVNGDVEDSVLFKKVYVGNNCVIRNSIILNDVYIGDNTVIENCIVESRDTIRANASYIGSENEIKVVLEDNERYII</sequence>
<evidence type="ECO:0000313" key="9">
    <source>
        <dbReference type="EMBL" id="HIS46462.1"/>
    </source>
</evidence>
<dbReference type="Pfam" id="PF00483">
    <property type="entry name" value="NTP_transferase"/>
    <property type="match status" value="1"/>
</dbReference>
<feature type="domain" description="Glucose-1-phosphate adenylyltransferase/Bifunctional protein GlmU-like C-terminal hexapeptide" evidence="8">
    <location>
        <begin position="279"/>
        <end position="360"/>
    </location>
</feature>
<dbReference type="PANTHER" id="PTHR43523:SF6">
    <property type="entry name" value="GLYCOGEN BIOSYNTHESIS PROTEIN GLGD"/>
    <property type="match status" value="1"/>
</dbReference>
<dbReference type="SUPFAM" id="SSF53448">
    <property type="entry name" value="Nucleotide-diphospho-sugar transferases"/>
    <property type="match status" value="1"/>
</dbReference>
<gene>
    <name evidence="9" type="primary">glgD</name>
    <name evidence="9" type="ORF">IAB46_02705</name>
</gene>
<dbReference type="InterPro" id="IPR005835">
    <property type="entry name" value="NTP_transferase_dom"/>
</dbReference>
<dbReference type="InterPro" id="IPR011831">
    <property type="entry name" value="ADP-Glc_PPase"/>
</dbReference>
<keyword evidence="3" id="KW-0547">Nucleotide-binding</keyword>
<dbReference type="AlphaFoldDB" id="A0A9D1F3P5"/>
<dbReference type="InterPro" id="IPR056818">
    <property type="entry name" value="GlmU/GlgC-like_hexapep"/>
</dbReference>
<evidence type="ECO:0000259" key="8">
    <source>
        <dbReference type="Pfam" id="PF24894"/>
    </source>
</evidence>
<dbReference type="PANTHER" id="PTHR43523">
    <property type="entry name" value="GLUCOSE-1-PHOSPHATE ADENYLYLTRANSFERASE-RELATED"/>
    <property type="match status" value="1"/>
</dbReference>
<dbReference type="CDD" id="cd04651">
    <property type="entry name" value="LbH_G1P_AT_C"/>
    <property type="match status" value="1"/>
</dbReference>
<evidence type="ECO:0000256" key="1">
    <source>
        <dbReference type="ARBA" id="ARBA00010443"/>
    </source>
</evidence>
<dbReference type="CDD" id="cd02508">
    <property type="entry name" value="ADP_Glucose_PP"/>
    <property type="match status" value="1"/>
</dbReference>
<dbReference type="InterPro" id="IPR011832">
    <property type="entry name" value="GlgDAde_trans"/>
</dbReference>
<keyword evidence="4" id="KW-0067">ATP-binding</keyword>
<dbReference type="InterPro" id="IPR005836">
    <property type="entry name" value="ADP_Glu_pyroP_CS"/>
</dbReference>
<dbReference type="Proteomes" id="UP000823927">
    <property type="component" value="Unassembled WGS sequence"/>
</dbReference>
<dbReference type="Gene3D" id="3.90.550.10">
    <property type="entry name" value="Spore Coat Polysaccharide Biosynthesis Protein SpsA, Chain A"/>
    <property type="match status" value="1"/>
</dbReference>
<evidence type="ECO:0000259" key="7">
    <source>
        <dbReference type="Pfam" id="PF00483"/>
    </source>
</evidence>
<accession>A0A9D1F3P5</accession>
<dbReference type="GO" id="GO:0008878">
    <property type="term" value="F:glucose-1-phosphate adenylyltransferase activity"/>
    <property type="evidence" value="ECO:0007669"/>
    <property type="project" value="UniProtKB-EC"/>
</dbReference>
<comment type="similarity">
    <text evidence="1">Belongs to the bacterial/plant glucose-1-phosphate adenylyltransferase family.</text>
</comment>
<organism evidence="9 10">
    <name type="scientific">Candidatus Scybalocola faecigallinarum</name>
    <dbReference type="NCBI Taxonomy" id="2840941"/>
    <lineage>
        <taxon>Bacteria</taxon>
        <taxon>Bacillati</taxon>
        <taxon>Bacillota</taxon>
        <taxon>Clostridia</taxon>
        <taxon>Lachnospirales</taxon>
        <taxon>Lachnospiraceae</taxon>
        <taxon>Lachnospiraceae incertae sedis</taxon>
        <taxon>Candidatus Scybalocola (ex Gilroy et al. 2021)</taxon>
    </lineage>
</organism>
<evidence type="ECO:0000313" key="10">
    <source>
        <dbReference type="Proteomes" id="UP000823927"/>
    </source>
</evidence>